<accession>A0ABP8H9J0</accession>
<evidence type="ECO:0000313" key="2">
    <source>
        <dbReference type="Proteomes" id="UP001501671"/>
    </source>
</evidence>
<dbReference type="InterPro" id="IPR044855">
    <property type="entry name" value="CoA-Trfase_III_dom3_sf"/>
</dbReference>
<dbReference type="Proteomes" id="UP001501671">
    <property type="component" value="Unassembled WGS sequence"/>
</dbReference>
<comment type="caution">
    <text evidence="1">The sequence shown here is derived from an EMBL/GenBank/DDBJ whole genome shotgun (WGS) entry which is preliminary data.</text>
</comment>
<dbReference type="Pfam" id="PF02515">
    <property type="entry name" value="CoA_transf_3"/>
    <property type="match status" value="1"/>
</dbReference>
<dbReference type="RefSeq" id="WP_345250657.1">
    <property type="nucleotide sequence ID" value="NZ_BAABFO010000014.1"/>
</dbReference>
<dbReference type="InterPro" id="IPR023606">
    <property type="entry name" value="CoA-Trfase_III_dom_1_sf"/>
</dbReference>
<keyword evidence="2" id="KW-1185">Reference proteome</keyword>
<reference evidence="2" key="1">
    <citation type="journal article" date="2019" name="Int. J. Syst. Evol. Microbiol.">
        <title>The Global Catalogue of Microorganisms (GCM) 10K type strain sequencing project: providing services to taxonomists for standard genome sequencing and annotation.</title>
        <authorList>
            <consortium name="The Broad Institute Genomics Platform"/>
            <consortium name="The Broad Institute Genome Sequencing Center for Infectious Disease"/>
            <person name="Wu L."/>
            <person name="Ma J."/>
        </authorList>
    </citation>
    <scope>NUCLEOTIDE SEQUENCE [LARGE SCALE GENOMIC DNA]</scope>
    <source>
        <strain evidence="2">JCM 17666</strain>
    </source>
</reference>
<dbReference type="EMBL" id="BAABFO010000014">
    <property type="protein sequence ID" value="GAA4335967.1"/>
    <property type="molecule type" value="Genomic_DNA"/>
</dbReference>
<name>A0ABP8H9J0_9BURK</name>
<dbReference type="Gene3D" id="3.40.50.10540">
    <property type="entry name" value="Crotonobetainyl-coa:carnitine coa-transferase, domain 1"/>
    <property type="match status" value="1"/>
</dbReference>
<protein>
    <submittedName>
        <fullName evidence="1">Uncharacterized protein</fullName>
    </submittedName>
</protein>
<gene>
    <name evidence="1" type="ORF">GCM10023144_29860</name>
</gene>
<organism evidence="1 2">
    <name type="scientific">Pigmentiphaga soli</name>
    <dbReference type="NCBI Taxonomy" id="1007095"/>
    <lineage>
        <taxon>Bacteria</taxon>
        <taxon>Pseudomonadati</taxon>
        <taxon>Pseudomonadota</taxon>
        <taxon>Betaproteobacteria</taxon>
        <taxon>Burkholderiales</taxon>
        <taxon>Alcaligenaceae</taxon>
        <taxon>Pigmentiphaga</taxon>
    </lineage>
</organism>
<dbReference type="InterPro" id="IPR050509">
    <property type="entry name" value="CoA-transferase_III"/>
</dbReference>
<dbReference type="Gene3D" id="3.30.1540.10">
    <property type="entry name" value="formyl-coa transferase, domain 3"/>
    <property type="match status" value="1"/>
</dbReference>
<dbReference type="PANTHER" id="PTHR48228">
    <property type="entry name" value="SUCCINYL-COA--D-CITRAMALATE COA-TRANSFERASE"/>
    <property type="match status" value="1"/>
</dbReference>
<dbReference type="SUPFAM" id="SSF89796">
    <property type="entry name" value="CoA-transferase family III (CaiB/BaiF)"/>
    <property type="match status" value="1"/>
</dbReference>
<sequence length="345" mass="36536">MPSVSEPPRAAPAELRPLRGLALVERAGGSGLGALAVGFAAMMAAQWGADVRVPARSPAVGEGAPPRLPDGSSALQRFLARGKRPLAEGDDVPGAWLVTDDEAAVRAWPDARTVLVRAGMAGEGGAPRPQSELTVMAASGLLDIVAEADQPPLPMPGHQVAYAAGLAALAGLTAAHAQVMLTGVAEPVTVSALDVAAWLNWKNRLSAVSGNRQTGRDRKEEWITVACRDGYIAVIFRDRDIPDMARLLGLEALDTPEFIQEKSRVANLDEFHRLVAGALARRGRDEVLAQADALGLQFSAVLDPAEMFGDPQMQARRFFADEAGLTFPRLPVVWQALRADGQDRA</sequence>
<dbReference type="InterPro" id="IPR003673">
    <property type="entry name" value="CoA-Trfase_fam_III"/>
</dbReference>
<proteinExistence type="predicted"/>
<evidence type="ECO:0000313" key="1">
    <source>
        <dbReference type="EMBL" id="GAA4335967.1"/>
    </source>
</evidence>
<dbReference type="PANTHER" id="PTHR48228:SF5">
    <property type="entry name" value="ALPHA-METHYLACYL-COA RACEMASE"/>
    <property type="match status" value="1"/>
</dbReference>